<accession>A0A4Q9RBU4</accession>
<keyword evidence="1" id="KW-0472">Membrane</keyword>
<dbReference type="NCBIfam" id="NF033665">
    <property type="entry name" value="PACE_efflu_PCE"/>
    <property type="match status" value="1"/>
</dbReference>
<sequence>MSHSTALYERTLGERVLHALSFEVLAVLVSAPLLAWLLGKPLAHMGALTLMFSGIAMLWNMQFNWLFDQVQRRFGFQRGLGARLGHALLFELGLIGLLVPLAAWWLSIGLLEAFFLDIGLILFFLPFTMAFNWGYDCLRARYLARRRAMQACR</sequence>
<organism evidence="3 4">
    <name type="scientific">Stutzerimonas kirkiae</name>
    <dbReference type="NCBI Taxonomy" id="2211392"/>
    <lineage>
        <taxon>Bacteria</taxon>
        <taxon>Pseudomonadati</taxon>
        <taxon>Pseudomonadota</taxon>
        <taxon>Gammaproteobacteria</taxon>
        <taxon>Pseudomonadales</taxon>
        <taxon>Pseudomonadaceae</taxon>
        <taxon>Stutzerimonas</taxon>
    </lineage>
</organism>
<evidence type="ECO:0000313" key="3">
    <source>
        <dbReference type="EMBL" id="TBU98392.1"/>
    </source>
</evidence>
<dbReference type="AlphaFoldDB" id="A0A4Q9RBU4"/>
<feature type="transmembrane region" description="Helical" evidence="1">
    <location>
        <begin position="45"/>
        <end position="67"/>
    </location>
</feature>
<feature type="domain" description="Chlorhexidine efflux transporter" evidence="2">
    <location>
        <begin position="10"/>
        <end position="73"/>
    </location>
</feature>
<dbReference type="NCBIfam" id="NF033664">
    <property type="entry name" value="PACE_transport"/>
    <property type="match status" value="1"/>
</dbReference>
<dbReference type="InterPro" id="IPR007896">
    <property type="entry name" value="BTP_bacteria"/>
</dbReference>
<proteinExistence type="predicted"/>
<comment type="caution">
    <text evidence="3">The sequence shown here is derived from an EMBL/GenBank/DDBJ whole genome shotgun (WGS) entry which is preliminary data.</text>
</comment>
<evidence type="ECO:0000313" key="4">
    <source>
        <dbReference type="Proteomes" id="UP000292639"/>
    </source>
</evidence>
<feature type="domain" description="Chlorhexidine efflux transporter" evidence="2">
    <location>
        <begin position="78"/>
        <end position="141"/>
    </location>
</feature>
<name>A0A4Q9RBU4_9GAMM</name>
<dbReference type="EMBL" id="QJUP01000005">
    <property type="protein sequence ID" value="TBU98392.1"/>
    <property type="molecule type" value="Genomic_DNA"/>
</dbReference>
<gene>
    <name evidence="3" type="ORF">DNJ96_06315</name>
</gene>
<dbReference type="Pfam" id="PF05232">
    <property type="entry name" value="BTP"/>
    <property type="match status" value="2"/>
</dbReference>
<feature type="transmembrane region" description="Helical" evidence="1">
    <location>
        <begin position="113"/>
        <end position="135"/>
    </location>
</feature>
<dbReference type="RefSeq" id="WP_131186118.1">
    <property type="nucleotide sequence ID" value="NZ_QJUO01000047.1"/>
</dbReference>
<keyword evidence="1" id="KW-0812">Transmembrane</keyword>
<dbReference type="OrthoDB" id="1631120at2"/>
<dbReference type="InterPro" id="IPR058208">
    <property type="entry name" value="PACE"/>
</dbReference>
<reference evidence="3 4" key="1">
    <citation type="submission" date="2018-06" db="EMBL/GenBank/DDBJ databases">
        <title>Three novel Pseudomonas species isolated from symptomatic oak.</title>
        <authorList>
            <person name="Bueno-Gonzalez V."/>
            <person name="Brady C."/>
        </authorList>
    </citation>
    <scope>NUCLEOTIDE SEQUENCE [LARGE SCALE GENOMIC DNA]</scope>
    <source>
        <strain evidence="3 4">P17C</strain>
    </source>
</reference>
<evidence type="ECO:0000259" key="2">
    <source>
        <dbReference type="Pfam" id="PF05232"/>
    </source>
</evidence>
<keyword evidence="1" id="KW-1133">Transmembrane helix</keyword>
<dbReference type="Proteomes" id="UP000292639">
    <property type="component" value="Unassembled WGS sequence"/>
</dbReference>
<feature type="transmembrane region" description="Helical" evidence="1">
    <location>
        <begin position="20"/>
        <end position="39"/>
    </location>
</feature>
<feature type="transmembrane region" description="Helical" evidence="1">
    <location>
        <begin position="88"/>
        <end position="107"/>
    </location>
</feature>
<keyword evidence="4" id="KW-1185">Reference proteome</keyword>
<evidence type="ECO:0000256" key="1">
    <source>
        <dbReference type="SAM" id="Phobius"/>
    </source>
</evidence>
<protein>
    <recommendedName>
        <fullName evidence="2">Chlorhexidine efflux transporter domain-containing protein</fullName>
    </recommendedName>
</protein>